<evidence type="ECO:0000313" key="2">
    <source>
        <dbReference type="Proteomes" id="UP000317494"/>
    </source>
</evidence>
<name>A0A507C1F1_9FUNG</name>
<dbReference type="Proteomes" id="UP000317494">
    <property type="component" value="Unassembled WGS sequence"/>
</dbReference>
<sequence>MLYKLQGLEALLGWERVRHQYGPSIIEASTDSTYKRQGARTDRHDLDHCCIVDKGINRNGEQDQSSVSEAEVELARL</sequence>
<proteinExistence type="predicted"/>
<accession>A0A507C1F1</accession>
<gene>
    <name evidence="1" type="ORF">SeMB42_g07687</name>
</gene>
<dbReference type="VEuPathDB" id="FungiDB:SeMB42_g07687"/>
<dbReference type="EMBL" id="QEAN01000592">
    <property type="protein sequence ID" value="TPX31894.1"/>
    <property type="molecule type" value="Genomic_DNA"/>
</dbReference>
<dbReference type="AlphaFoldDB" id="A0A507C1F1"/>
<keyword evidence="2" id="KW-1185">Reference proteome</keyword>
<evidence type="ECO:0000313" key="1">
    <source>
        <dbReference type="EMBL" id="TPX31894.1"/>
    </source>
</evidence>
<reference evidence="1 2" key="1">
    <citation type="journal article" date="2019" name="Sci. Rep.">
        <title>Comparative genomics of chytrid fungi reveal insights into the obligate biotrophic and pathogenic lifestyle of Synchytrium endobioticum.</title>
        <authorList>
            <person name="van de Vossenberg B.T.L.H."/>
            <person name="Warris S."/>
            <person name="Nguyen H.D.T."/>
            <person name="van Gent-Pelzer M.P.E."/>
            <person name="Joly D.L."/>
            <person name="van de Geest H.C."/>
            <person name="Bonants P.J.M."/>
            <person name="Smith D.S."/>
            <person name="Levesque C.A."/>
            <person name="van der Lee T.A.J."/>
        </authorList>
    </citation>
    <scope>NUCLEOTIDE SEQUENCE [LARGE SCALE GENOMIC DNA]</scope>
    <source>
        <strain evidence="1 2">MB42</strain>
    </source>
</reference>
<organism evidence="1 2">
    <name type="scientific">Synchytrium endobioticum</name>
    <dbReference type="NCBI Taxonomy" id="286115"/>
    <lineage>
        <taxon>Eukaryota</taxon>
        <taxon>Fungi</taxon>
        <taxon>Fungi incertae sedis</taxon>
        <taxon>Chytridiomycota</taxon>
        <taxon>Chytridiomycota incertae sedis</taxon>
        <taxon>Chytridiomycetes</taxon>
        <taxon>Synchytriales</taxon>
        <taxon>Synchytriaceae</taxon>
        <taxon>Synchytrium</taxon>
    </lineage>
</organism>
<comment type="caution">
    <text evidence="1">The sequence shown here is derived from an EMBL/GenBank/DDBJ whole genome shotgun (WGS) entry which is preliminary data.</text>
</comment>
<protein>
    <submittedName>
        <fullName evidence="1">Uncharacterized protein</fullName>
    </submittedName>
</protein>